<organism evidence="1 2">
    <name type="scientific">Lactiplantibacillus fabifermentans DSM 21115</name>
    <dbReference type="NCBI Taxonomy" id="1413187"/>
    <lineage>
        <taxon>Bacteria</taxon>
        <taxon>Bacillati</taxon>
        <taxon>Bacillota</taxon>
        <taxon>Bacilli</taxon>
        <taxon>Lactobacillales</taxon>
        <taxon>Lactobacillaceae</taxon>
        <taxon>Lactiplantibacillus</taxon>
    </lineage>
</organism>
<dbReference type="AlphaFoldDB" id="A0A0R2N8B0"/>
<evidence type="ECO:0008006" key="3">
    <source>
        <dbReference type="Google" id="ProtNLM"/>
    </source>
</evidence>
<comment type="caution">
    <text evidence="1">The sequence shown here is derived from an EMBL/GenBank/DDBJ whole genome shotgun (WGS) entry which is preliminary data.</text>
</comment>
<dbReference type="Proteomes" id="UP000050920">
    <property type="component" value="Unassembled WGS sequence"/>
</dbReference>
<gene>
    <name evidence="1" type="ORF">DY78_GL002348</name>
</gene>
<dbReference type="RefSeq" id="WP_024626280.1">
    <property type="nucleotide sequence ID" value="NZ_AYGX02000180.1"/>
</dbReference>
<proteinExistence type="predicted"/>
<dbReference type="SUPFAM" id="SSF52218">
    <property type="entry name" value="Flavoproteins"/>
    <property type="match status" value="1"/>
</dbReference>
<reference evidence="1 2" key="1">
    <citation type="journal article" date="2015" name="Genome Announc.">
        <title>Expanding the biotechnology potential of lactobacilli through comparative genomics of 213 strains and associated genera.</title>
        <authorList>
            <person name="Sun Z."/>
            <person name="Harris H.M."/>
            <person name="McCann A."/>
            <person name="Guo C."/>
            <person name="Argimon S."/>
            <person name="Zhang W."/>
            <person name="Yang X."/>
            <person name="Jeffery I.B."/>
            <person name="Cooney J.C."/>
            <person name="Kagawa T.F."/>
            <person name="Liu W."/>
            <person name="Song Y."/>
            <person name="Salvetti E."/>
            <person name="Wrobel A."/>
            <person name="Rasinkangas P."/>
            <person name="Parkhill J."/>
            <person name="Rea M.C."/>
            <person name="O'Sullivan O."/>
            <person name="Ritari J."/>
            <person name="Douillard F.P."/>
            <person name="Paul Ross R."/>
            <person name="Yang R."/>
            <person name="Briner A.E."/>
            <person name="Felis G.E."/>
            <person name="de Vos W.M."/>
            <person name="Barrangou R."/>
            <person name="Klaenhammer T.R."/>
            <person name="Caufield P.W."/>
            <person name="Cui Y."/>
            <person name="Zhang H."/>
            <person name="O'Toole P.W."/>
        </authorList>
    </citation>
    <scope>NUCLEOTIDE SEQUENCE [LARGE SCALE GENOMIC DNA]</scope>
    <source>
        <strain evidence="1 2">DSM 21115</strain>
    </source>
</reference>
<evidence type="ECO:0000313" key="1">
    <source>
        <dbReference type="EMBL" id="KRO22054.1"/>
    </source>
</evidence>
<name>A0A0R2N8B0_9LACO</name>
<dbReference type="InterPro" id="IPR029039">
    <property type="entry name" value="Flavoprotein-like_sf"/>
</dbReference>
<keyword evidence="2" id="KW-1185">Reference proteome</keyword>
<evidence type="ECO:0000313" key="2">
    <source>
        <dbReference type="Proteomes" id="UP000050920"/>
    </source>
</evidence>
<dbReference type="EMBL" id="AYGX02000180">
    <property type="protein sequence ID" value="KRO22054.1"/>
    <property type="molecule type" value="Genomic_DNA"/>
</dbReference>
<dbReference type="Gene3D" id="3.40.50.360">
    <property type="match status" value="1"/>
</dbReference>
<sequence>MTVAIRYQTRNGNTEAFAQQIAEIAGVTAQPVPTPIDEPVDLLFMGGGTYFMKPDKSAAAYMDTLDANQVEKIAIFTTSGGPEMPTDKALTKAAEAKGIKVVGHFHQLMGGKGMKLLGSHGGKLKPEQIDLVQAFAKEMLTK</sequence>
<protein>
    <recommendedName>
        <fullName evidence="3">Flavoprotein</fullName>
    </recommendedName>
</protein>
<accession>A0A0R2N8B0</accession>